<accession>G3HCQ8</accession>
<sequence length="67" mass="7870">MRAGGSLQAARSYVCTGWHMSALRSRVKSFNMTFRRFFLSVSWRKVKHHPTDEHFKDACFSCHNSYL</sequence>
<dbReference type="AlphaFoldDB" id="G3HCQ8"/>
<organism evidence="1 2">
    <name type="scientific">Cricetulus griseus</name>
    <name type="common">Chinese hamster</name>
    <name type="synonym">Cricetulus barabensis griseus</name>
    <dbReference type="NCBI Taxonomy" id="10029"/>
    <lineage>
        <taxon>Eukaryota</taxon>
        <taxon>Metazoa</taxon>
        <taxon>Chordata</taxon>
        <taxon>Craniata</taxon>
        <taxon>Vertebrata</taxon>
        <taxon>Euteleostomi</taxon>
        <taxon>Mammalia</taxon>
        <taxon>Eutheria</taxon>
        <taxon>Euarchontoglires</taxon>
        <taxon>Glires</taxon>
        <taxon>Rodentia</taxon>
        <taxon>Myomorpha</taxon>
        <taxon>Muroidea</taxon>
        <taxon>Cricetidae</taxon>
        <taxon>Cricetinae</taxon>
        <taxon>Cricetulus</taxon>
    </lineage>
</organism>
<gene>
    <name evidence="1" type="ORF">I79_008272</name>
</gene>
<dbReference type="InParanoid" id="G3HCQ8"/>
<dbReference type="Proteomes" id="UP000001075">
    <property type="component" value="Unassembled WGS sequence"/>
</dbReference>
<protein>
    <submittedName>
        <fullName evidence="1">Uncharacterized protein</fullName>
    </submittedName>
</protein>
<reference evidence="2" key="1">
    <citation type="journal article" date="2011" name="Nat. Biotechnol.">
        <title>The genomic sequence of the Chinese hamster ovary (CHO)-K1 cell line.</title>
        <authorList>
            <person name="Xu X."/>
            <person name="Nagarajan H."/>
            <person name="Lewis N.E."/>
            <person name="Pan S."/>
            <person name="Cai Z."/>
            <person name="Liu X."/>
            <person name="Chen W."/>
            <person name="Xie M."/>
            <person name="Wang W."/>
            <person name="Hammond S."/>
            <person name="Andersen M.R."/>
            <person name="Neff N."/>
            <person name="Passarelli B."/>
            <person name="Koh W."/>
            <person name="Fan H.C."/>
            <person name="Wang J."/>
            <person name="Gui Y."/>
            <person name="Lee K.H."/>
            <person name="Betenbaugh M.J."/>
            <person name="Quake S.R."/>
            <person name="Famili I."/>
            <person name="Palsson B.O."/>
            <person name="Wang J."/>
        </authorList>
    </citation>
    <scope>NUCLEOTIDE SEQUENCE [LARGE SCALE GENOMIC DNA]</scope>
    <source>
        <strain evidence="2">CHO K1 cell line</strain>
    </source>
</reference>
<evidence type="ECO:0000313" key="1">
    <source>
        <dbReference type="EMBL" id="EGV98971.1"/>
    </source>
</evidence>
<evidence type="ECO:0000313" key="2">
    <source>
        <dbReference type="Proteomes" id="UP000001075"/>
    </source>
</evidence>
<dbReference type="EMBL" id="JH000284">
    <property type="protein sequence ID" value="EGV98971.1"/>
    <property type="molecule type" value="Genomic_DNA"/>
</dbReference>
<proteinExistence type="predicted"/>
<name>G3HCQ8_CRIGR</name>